<reference evidence="1 2" key="1">
    <citation type="submission" date="2019-02" db="EMBL/GenBank/DDBJ databases">
        <title>Deep-cultivation of Planctomycetes and their phenomic and genomic characterization uncovers novel biology.</title>
        <authorList>
            <person name="Wiegand S."/>
            <person name="Jogler M."/>
            <person name="Boedeker C."/>
            <person name="Pinto D."/>
            <person name="Vollmers J."/>
            <person name="Rivas-Marin E."/>
            <person name="Kohn T."/>
            <person name="Peeters S.H."/>
            <person name="Heuer A."/>
            <person name="Rast P."/>
            <person name="Oberbeckmann S."/>
            <person name="Bunk B."/>
            <person name="Jeske O."/>
            <person name="Meyerdierks A."/>
            <person name="Storesund J.E."/>
            <person name="Kallscheuer N."/>
            <person name="Luecker S."/>
            <person name="Lage O.M."/>
            <person name="Pohl T."/>
            <person name="Merkel B.J."/>
            <person name="Hornburger P."/>
            <person name="Mueller R.-W."/>
            <person name="Bruemmer F."/>
            <person name="Labrenz M."/>
            <person name="Spormann A.M."/>
            <person name="Op den Camp H."/>
            <person name="Overmann J."/>
            <person name="Amann R."/>
            <person name="Jetten M.S.M."/>
            <person name="Mascher T."/>
            <person name="Medema M.H."/>
            <person name="Devos D.P."/>
            <person name="Kaster A.-K."/>
            <person name="Ovreas L."/>
            <person name="Rohde M."/>
            <person name="Galperin M.Y."/>
            <person name="Jogler C."/>
        </authorList>
    </citation>
    <scope>NUCLEOTIDE SEQUENCE [LARGE SCALE GENOMIC DNA]</scope>
    <source>
        <strain evidence="1 2">Pan44</strain>
    </source>
</reference>
<sequence length="285" mass="31738">MSTLKHGYRPDLEDVSHLVATSRPRDWTQLYSASCDRPLDEKIREAIKSRIVVEGQGRTNSCGGHAGSTIVEFNRWLECGQLDQRSRWAAYIWGQEECGIDTDSGVQIDGLCRALSSKGLCEDRLWKFTGSYHRTPAGGAEALRLCLENAAECRLSSWEVLRGGYAGVAQWLQTGQGGIVAAVPWYSNWYSGVSELLPTPNGAPAGYHAYPLLWLTGRMQGARYYVEGPNSWTTSWGRGGWTEWSPSLIDWLSRQPGTLFVGLSDLDGASTKPREINRRRSWFAT</sequence>
<evidence type="ECO:0000313" key="2">
    <source>
        <dbReference type="Proteomes" id="UP000315700"/>
    </source>
</evidence>
<dbReference type="Proteomes" id="UP000315700">
    <property type="component" value="Chromosome"/>
</dbReference>
<organism evidence="1 2">
    <name type="scientific">Caulifigura coniformis</name>
    <dbReference type="NCBI Taxonomy" id="2527983"/>
    <lineage>
        <taxon>Bacteria</taxon>
        <taxon>Pseudomonadati</taxon>
        <taxon>Planctomycetota</taxon>
        <taxon>Planctomycetia</taxon>
        <taxon>Planctomycetales</taxon>
        <taxon>Planctomycetaceae</taxon>
        <taxon>Caulifigura</taxon>
    </lineage>
</organism>
<evidence type="ECO:0000313" key="1">
    <source>
        <dbReference type="EMBL" id="QDT53626.1"/>
    </source>
</evidence>
<protein>
    <recommendedName>
        <fullName evidence="3">Papain family cysteine protease</fullName>
    </recommendedName>
</protein>
<dbReference type="EMBL" id="CP036271">
    <property type="protein sequence ID" value="QDT53626.1"/>
    <property type="molecule type" value="Genomic_DNA"/>
</dbReference>
<dbReference type="AlphaFoldDB" id="A0A517SC05"/>
<keyword evidence="2" id="KW-1185">Reference proteome</keyword>
<dbReference type="InParanoid" id="A0A517SC05"/>
<dbReference type="OrthoDB" id="3648721at2"/>
<evidence type="ECO:0008006" key="3">
    <source>
        <dbReference type="Google" id="ProtNLM"/>
    </source>
</evidence>
<gene>
    <name evidence="1" type="ORF">Pan44_16490</name>
</gene>
<accession>A0A517SC05</accession>
<dbReference type="KEGG" id="ccos:Pan44_16490"/>
<dbReference type="SUPFAM" id="SSF54001">
    <property type="entry name" value="Cysteine proteinases"/>
    <property type="match status" value="1"/>
</dbReference>
<dbReference type="Gene3D" id="3.90.70.10">
    <property type="entry name" value="Cysteine proteinases"/>
    <property type="match status" value="1"/>
</dbReference>
<dbReference type="InterPro" id="IPR038765">
    <property type="entry name" value="Papain-like_cys_pep_sf"/>
</dbReference>
<proteinExistence type="predicted"/>
<name>A0A517SC05_9PLAN</name>
<dbReference type="RefSeq" id="WP_145028977.1">
    <property type="nucleotide sequence ID" value="NZ_CP036271.1"/>
</dbReference>